<gene>
    <name evidence="1" type="ORF">SAMN04488004_12524</name>
</gene>
<keyword evidence="2" id="KW-1185">Reference proteome</keyword>
<dbReference type="AlphaFoldDB" id="A0A1I4IFP9"/>
<reference evidence="2" key="1">
    <citation type="submission" date="2016-10" db="EMBL/GenBank/DDBJ databases">
        <authorList>
            <person name="Varghese N."/>
            <person name="Submissions S."/>
        </authorList>
    </citation>
    <scope>NUCLEOTIDE SEQUENCE [LARGE SCALE GENOMIC DNA]</scope>
    <source>
        <strain evidence="2">DSM 16199</strain>
    </source>
</reference>
<sequence>MTPTYGGYANKSKLLNVGAAAGRGLRAFAACTGVRQHDVP</sequence>
<name>A0A1I4IFP9_9RHOB</name>
<dbReference type="Proteomes" id="UP000199550">
    <property type="component" value="Unassembled WGS sequence"/>
</dbReference>
<evidence type="ECO:0000313" key="2">
    <source>
        <dbReference type="Proteomes" id="UP000199550"/>
    </source>
</evidence>
<dbReference type="EMBL" id="FOTF01000025">
    <property type="protein sequence ID" value="SFL52606.1"/>
    <property type="molecule type" value="Genomic_DNA"/>
</dbReference>
<organism evidence="1 2">
    <name type="scientific">Loktanella salsilacus</name>
    <dbReference type="NCBI Taxonomy" id="195913"/>
    <lineage>
        <taxon>Bacteria</taxon>
        <taxon>Pseudomonadati</taxon>
        <taxon>Pseudomonadota</taxon>
        <taxon>Alphaproteobacteria</taxon>
        <taxon>Rhodobacterales</taxon>
        <taxon>Roseobacteraceae</taxon>
        <taxon>Loktanella</taxon>
    </lineage>
</organism>
<protein>
    <submittedName>
        <fullName evidence="1">Uncharacterized protein</fullName>
    </submittedName>
</protein>
<accession>A0A1I4IFP9</accession>
<proteinExistence type="predicted"/>
<evidence type="ECO:0000313" key="1">
    <source>
        <dbReference type="EMBL" id="SFL52606.1"/>
    </source>
</evidence>